<reference evidence="2 3" key="1">
    <citation type="submission" date="2018-11" db="EMBL/GenBank/DDBJ databases">
        <title>Microbial catabolism of amino acid.</title>
        <authorList>
            <person name="Hibi M."/>
            <person name="Ogawa J."/>
        </authorList>
    </citation>
    <scope>NUCLEOTIDE SEQUENCE [LARGE SCALE GENOMIC DNA]</scope>
    <source>
        <strain evidence="2 3">C31-06</strain>
    </source>
</reference>
<gene>
    <name evidence="2" type="ORF">Rhow_008756</name>
</gene>
<accession>A0A402CLB7</accession>
<dbReference type="EMBL" id="BHYM01000093">
    <property type="protein sequence ID" value="GCE44335.1"/>
    <property type="molecule type" value="Genomic_DNA"/>
</dbReference>
<protein>
    <submittedName>
        <fullName evidence="2">Uncharacterized protein</fullName>
    </submittedName>
</protein>
<evidence type="ECO:0000256" key="1">
    <source>
        <dbReference type="SAM" id="MobiDB-lite"/>
    </source>
</evidence>
<organism evidence="2 3">
    <name type="scientific">Rhodococcus wratislaviensis</name>
    <name type="common">Tsukamurella wratislaviensis</name>
    <dbReference type="NCBI Taxonomy" id="44752"/>
    <lineage>
        <taxon>Bacteria</taxon>
        <taxon>Bacillati</taxon>
        <taxon>Actinomycetota</taxon>
        <taxon>Actinomycetes</taxon>
        <taxon>Mycobacteriales</taxon>
        <taxon>Nocardiaceae</taxon>
        <taxon>Rhodococcus</taxon>
    </lineage>
</organism>
<dbReference type="AlphaFoldDB" id="A0A402CLB7"/>
<keyword evidence="3" id="KW-1185">Reference proteome</keyword>
<evidence type="ECO:0000313" key="2">
    <source>
        <dbReference type="EMBL" id="GCE44335.1"/>
    </source>
</evidence>
<proteinExistence type="predicted"/>
<feature type="region of interest" description="Disordered" evidence="1">
    <location>
        <begin position="17"/>
        <end position="40"/>
    </location>
</feature>
<name>A0A402CLB7_RHOWR</name>
<comment type="caution">
    <text evidence="2">The sequence shown here is derived from an EMBL/GenBank/DDBJ whole genome shotgun (WGS) entry which is preliminary data.</text>
</comment>
<evidence type="ECO:0000313" key="3">
    <source>
        <dbReference type="Proteomes" id="UP000287519"/>
    </source>
</evidence>
<sequence length="40" mass="4306">MTATVCDKTMAIALGQARGQRVKIRDSRLSGCGSTRPGRR</sequence>
<dbReference type="Proteomes" id="UP000287519">
    <property type="component" value="Unassembled WGS sequence"/>
</dbReference>